<feature type="domain" description="Amidohydrolase-related" evidence="5">
    <location>
        <begin position="76"/>
        <end position="427"/>
    </location>
</feature>
<proteinExistence type="predicted"/>
<organism evidence="6 7">
    <name type="scientific">Dactylonectria macrodidyma</name>
    <dbReference type="NCBI Taxonomy" id="307937"/>
    <lineage>
        <taxon>Eukaryota</taxon>
        <taxon>Fungi</taxon>
        <taxon>Dikarya</taxon>
        <taxon>Ascomycota</taxon>
        <taxon>Pezizomycotina</taxon>
        <taxon>Sordariomycetes</taxon>
        <taxon>Hypocreomycetidae</taxon>
        <taxon>Hypocreales</taxon>
        <taxon>Nectriaceae</taxon>
        <taxon>Dactylonectria</taxon>
    </lineage>
</organism>
<dbReference type="InterPro" id="IPR032466">
    <property type="entry name" value="Metal_Hydrolase"/>
</dbReference>
<evidence type="ECO:0000256" key="4">
    <source>
        <dbReference type="ARBA" id="ARBA00022833"/>
    </source>
</evidence>
<dbReference type="GO" id="GO:0046872">
    <property type="term" value="F:metal ion binding"/>
    <property type="evidence" value="ECO:0007669"/>
    <property type="project" value="UniProtKB-KW"/>
</dbReference>
<dbReference type="InterPro" id="IPR006680">
    <property type="entry name" value="Amidohydro-rel"/>
</dbReference>
<dbReference type="Pfam" id="PF01979">
    <property type="entry name" value="Amidohydro_1"/>
    <property type="match status" value="1"/>
</dbReference>
<evidence type="ECO:0000256" key="2">
    <source>
        <dbReference type="ARBA" id="ARBA00022723"/>
    </source>
</evidence>
<evidence type="ECO:0000259" key="5">
    <source>
        <dbReference type="Pfam" id="PF01979"/>
    </source>
</evidence>
<dbReference type="AlphaFoldDB" id="A0A9P9FV23"/>
<dbReference type="InterPro" id="IPR011059">
    <property type="entry name" value="Metal-dep_hydrolase_composite"/>
</dbReference>
<dbReference type="EMBL" id="JAGMUV010000001">
    <property type="protein sequence ID" value="KAH7176779.1"/>
    <property type="molecule type" value="Genomic_DNA"/>
</dbReference>
<comment type="caution">
    <text evidence="6">The sequence shown here is derived from an EMBL/GenBank/DDBJ whole genome shotgun (WGS) entry which is preliminary data.</text>
</comment>
<sequence length="495" mass="54414">MGASPCYLKAIIMAKSTLFENGTVISFDDGTQDLKVLRNTSVLVVGDRIAAIFGSGSPSPVTIPPNTEKVSAVDKIISPGFIDTHRHGWQTAYKTLAANTTLAEYFQRYSHFSQAAKVFTPEDIYYGQLAGIYESLNAGVTSILDHCHGTFSPEASAASLNASIDSGIRMWWCYGFIQYNDAQIADFRTMRRSEKLAGSNLVKMGMAYDGWMSASSEEAQSVIQLARESEIAVLTTHTVAGPWILDNGPSTLAKFDFLDTPFPIVFSHASFLSPADAALLRKHNHYVSITPESEMHYGIGHPNTPFVQDQSALGVDSHFTFSADIVTQARIWLQATRRKFFMRTLEGWKVPSSNPMTVNQAFLLATRNGGLSMRREDVGVIKVGAKADLVVFDGLSPNMLGWTDPVAAIILHSNVGDVKHVMVDGEWRKRDGKLVVSQDKSEVDEKFLLSAKRIQKIWQDTPLPIVEGEYMGCVSYAPTEAQSVVRGSERSLPRA</sequence>
<dbReference type="OrthoDB" id="194468at2759"/>
<evidence type="ECO:0000256" key="3">
    <source>
        <dbReference type="ARBA" id="ARBA00022801"/>
    </source>
</evidence>
<dbReference type="Gene3D" id="3.20.20.140">
    <property type="entry name" value="Metal-dependent hydrolases"/>
    <property type="match status" value="1"/>
</dbReference>
<dbReference type="InterPro" id="IPR051607">
    <property type="entry name" value="Metallo-dep_hydrolases"/>
</dbReference>
<dbReference type="Gene3D" id="2.30.40.10">
    <property type="entry name" value="Urease, subunit C, domain 1"/>
    <property type="match status" value="1"/>
</dbReference>
<dbReference type="SUPFAM" id="SSF51556">
    <property type="entry name" value="Metallo-dependent hydrolases"/>
    <property type="match status" value="1"/>
</dbReference>
<dbReference type="GO" id="GO:0019239">
    <property type="term" value="F:deaminase activity"/>
    <property type="evidence" value="ECO:0007669"/>
    <property type="project" value="TreeGrafter"/>
</dbReference>
<keyword evidence="2" id="KW-0479">Metal-binding</keyword>
<keyword evidence="3" id="KW-0378">Hydrolase</keyword>
<dbReference type="Proteomes" id="UP000738349">
    <property type="component" value="Unassembled WGS sequence"/>
</dbReference>
<accession>A0A9P9FV23</accession>
<reference evidence="6" key="1">
    <citation type="journal article" date="2021" name="Nat. Commun.">
        <title>Genetic determinants of endophytism in the Arabidopsis root mycobiome.</title>
        <authorList>
            <person name="Mesny F."/>
            <person name="Miyauchi S."/>
            <person name="Thiergart T."/>
            <person name="Pickel B."/>
            <person name="Atanasova L."/>
            <person name="Karlsson M."/>
            <person name="Huettel B."/>
            <person name="Barry K.W."/>
            <person name="Haridas S."/>
            <person name="Chen C."/>
            <person name="Bauer D."/>
            <person name="Andreopoulos W."/>
            <person name="Pangilinan J."/>
            <person name="LaButti K."/>
            <person name="Riley R."/>
            <person name="Lipzen A."/>
            <person name="Clum A."/>
            <person name="Drula E."/>
            <person name="Henrissat B."/>
            <person name="Kohler A."/>
            <person name="Grigoriev I.V."/>
            <person name="Martin F.M."/>
            <person name="Hacquard S."/>
        </authorList>
    </citation>
    <scope>NUCLEOTIDE SEQUENCE</scope>
    <source>
        <strain evidence="6">MPI-CAGE-AT-0147</strain>
    </source>
</reference>
<name>A0A9P9FV23_9HYPO</name>
<keyword evidence="4" id="KW-0862">Zinc</keyword>
<dbReference type="PANTHER" id="PTHR11271:SF37">
    <property type="entry name" value="FAMILY PROTEIN, PUTATIVE (AFU_ORTHOLOGUE AFUA_4G00460)-RELATED"/>
    <property type="match status" value="1"/>
</dbReference>
<evidence type="ECO:0000313" key="7">
    <source>
        <dbReference type="Proteomes" id="UP000738349"/>
    </source>
</evidence>
<evidence type="ECO:0000313" key="6">
    <source>
        <dbReference type="EMBL" id="KAH7176779.1"/>
    </source>
</evidence>
<evidence type="ECO:0000256" key="1">
    <source>
        <dbReference type="ARBA" id="ARBA00001947"/>
    </source>
</evidence>
<dbReference type="PANTHER" id="PTHR11271">
    <property type="entry name" value="GUANINE DEAMINASE"/>
    <property type="match status" value="1"/>
</dbReference>
<protein>
    <recommendedName>
        <fullName evidence="5">Amidohydrolase-related domain-containing protein</fullName>
    </recommendedName>
</protein>
<keyword evidence="7" id="KW-1185">Reference proteome</keyword>
<gene>
    <name evidence="6" type="ORF">EDB81DRAFT_940650</name>
</gene>
<comment type="cofactor">
    <cofactor evidence="1">
        <name>Zn(2+)</name>
        <dbReference type="ChEBI" id="CHEBI:29105"/>
    </cofactor>
</comment>
<dbReference type="GO" id="GO:0005829">
    <property type="term" value="C:cytosol"/>
    <property type="evidence" value="ECO:0007669"/>
    <property type="project" value="TreeGrafter"/>
</dbReference>
<dbReference type="SUPFAM" id="SSF51338">
    <property type="entry name" value="Composite domain of metallo-dependent hydrolases"/>
    <property type="match status" value="2"/>
</dbReference>